<evidence type="ECO:0000256" key="3">
    <source>
        <dbReference type="ARBA" id="ARBA00012746"/>
    </source>
</evidence>
<dbReference type="GO" id="GO:0005524">
    <property type="term" value="F:ATP binding"/>
    <property type="evidence" value="ECO:0007669"/>
    <property type="project" value="UniProtKB-UniRule"/>
</dbReference>
<dbReference type="PANTHER" id="PTHR11922:SF2">
    <property type="entry name" value="GMP SYNTHASE [GLUTAMINE-HYDROLYZING]"/>
    <property type="match status" value="1"/>
</dbReference>
<dbReference type="FunFam" id="3.30.300.10:FF:000002">
    <property type="entry name" value="GMP synthase [glutamine-hydrolyzing]"/>
    <property type="match status" value="1"/>
</dbReference>
<dbReference type="GO" id="GO:0005829">
    <property type="term" value="C:cytosol"/>
    <property type="evidence" value="ECO:0007669"/>
    <property type="project" value="TreeGrafter"/>
</dbReference>
<dbReference type="InterPro" id="IPR022310">
    <property type="entry name" value="NAD/GMP_synthase"/>
</dbReference>
<dbReference type="NCBIfam" id="NF000848">
    <property type="entry name" value="PRK00074.1"/>
    <property type="match status" value="1"/>
</dbReference>
<dbReference type="UniPathway" id="UPA00189">
    <property type="reaction ID" value="UER00296"/>
</dbReference>
<dbReference type="GO" id="GO:0003921">
    <property type="term" value="F:GMP synthase activity"/>
    <property type="evidence" value="ECO:0007669"/>
    <property type="project" value="InterPro"/>
</dbReference>
<dbReference type="Pfam" id="PF00958">
    <property type="entry name" value="GMP_synt_C"/>
    <property type="match status" value="1"/>
</dbReference>
<dbReference type="RefSeq" id="WP_349768771.1">
    <property type="nucleotide sequence ID" value="NZ_DSFH01000046.1"/>
</dbReference>
<dbReference type="InterPro" id="IPR025777">
    <property type="entry name" value="GMPS_ATP_PPase_dom"/>
</dbReference>
<keyword evidence="4 13" id="KW-0436">Ligase</keyword>
<dbReference type="EMBL" id="DSFH01000046">
    <property type="protein sequence ID" value="HEW64046.1"/>
    <property type="molecule type" value="Genomic_DNA"/>
</dbReference>
<organism evidence="13">
    <name type="scientific">Fervidicoccus fontis</name>
    <dbReference type="NCBI Taxonomy" id="683846"/>
    <lineage>
        <taxon>Archaea</taxon>
        <taxon>Thermoproteota</taxon>
        <taxon>Thermoprotei</taxon>
        <taxon>Fervidicoccales</taxon>
        <taxon>Fervidicoccaceae</taxon>
        <taxon>Fervidicoccus</taxon>
    </lineage>
</organism>
<dbReference type="Gene3D" id="3.30.300.10">
    <property type="match status" value="1"/>
</dbReference>
<evidence type="ECO:0000256" key="9">
    <source>
        <dbReference type="ARBA" id="ARBA00030464"/>
    </source>
</evidence>
<keyword evidence="8 11" id="KW-0067">ATP-binding</keyword>
<dbReference type="PROSITE" id="PS51553">
    <property type="entry name" value="GMPS_ATP_PPASE"/>
    <property type="match status" value="1"/>
</dbReference>
<dbReference type="CDD" id="cd01997">
    <property type="entry name" value="GMP_synthase_C"/>
    <property type="match status" value="1"/>
</dbReference>
<dbReference type="AlphaFoldDB" id="A0A7C2VAW0"/>
<evidence type="ECO:0000259" key="12">
    <source>
        <dbReference type="PROSITE" id="PS51553"/>
    </source>
</evidence>
<name>A0A7C2VAW0_9CREN</name>
<reference evidence="13" key="1">
    <citation type="journal article" date="2020" name="mSystems">
        <title>Genome- and Community-Level Interaction Insights into Carbon Utilization and Element Cycling Functions of Hydrothermarchaeota in Hydrothermal Sediment.</title>
        <authorList>
            <person name="Zhou Z."/>
            <person name="Liu Y."/>
            <person name="Xu W."/>
            <person name="Pan J."/>
            <person name="Luo Z.H."/>
            <person name="Li M."/>
        </authorList>
    </citation>
    <scope>NUCLEOTIDE SEQUENCE [LARGE SCALE GENOMIC DNA]</scope>
    <source>
        <strain evidence="13">SpSt-1261</strain>
    </source>
</reference>
<dbReference type="SUPFAM" id="SSF52317">
    <property type="entry name" value="Class I glutamine amidotransferase-like"/>
    <property type="match status" value="1"/>
</dbReference>
<dbReference type="Gene3D" id="3.40.50.880">
    <property type="match status" value="1"/>
</dbReference>
<dbReference type="Gene3D" id="3.40.50.620">
    <property type="entry name" value="HUPs"/>
    <property type="match status" value="1"/>
</dbReference>
<gene>
    <name evidence="13" type="primary">guaA</name>
    <name evidence="13" type="ORF">ENO39_03210</name>
</gene>
<dbReference type="Pfam" id="PF02540">
    <property type="entry name" value="NAD_synthase"/>
    <property type="match status" value="1"/>
</dbReference>
<evidence type="ECO:0000256" key="10">
    <source>
        <dbReference type="ARBA" id="ARBA00049404"/>
    </source>
</evidence>
<dbReference type="SUPFAM" id="SSF52402">
    <property type="entry name" value="Adenine nucleotide alpha hydrolases-like"/>
    <property type="match status" value="1"/>
</dbReference>
<evidence type="ECO:0000256" key="7">
    <source>
        <dbReference type="ARBA" id="ARBA00022755"/>
    </source>
</evidence>
<comment type="function">
    <text evidence="1">Catalyzes the synthesis of GMP from XMP.</text>
</comment>
<evidence type="ECO:0000313" key="13">
    <source>
        <dbReference type="EMBL" id="HEW64046.1"/>
    </source>
</evidence>
<sequence>MSGAKLSTKESSVLIIDFGGQYTHLISRRIRELGAFTIIVPYNRLNDIEINSFKSMILSGSHMSIENFSKESLEKAIDAIRSFNGTVLGICFGLQILSYYFGGKVNHDCGEYGETKVKILKNDPLFKGWNNEEKVWMSHGDCVSKPPQNSEVLSVSENGYIAALKLDLNGKVIYGVQFHPEVVHTPKGVILFENFLELSSVEKNWRPEIYVNSIIEGLRKEVSDDGKALVAVSGGIDSTVSAIIAKKIFGDRLITAFVDHGLLREGEKEEVIEMLNFLELKPLVIDAEERFLNRLEGISDCEERRRIIGEEFAKIFEEIIEKEGIRYFVQGTTYPDVVESGKTQGSAAVIKSHHNVGGLPDWFKEKVKIIEPLKFLYKDEVRKIGTILGVPETLIKRHPFPGPGLAVRVIGKFSREKLEVAKKSSKIVEDVLKKYGLYEKVWQAFATVGEDKWVGVKGDSRSYGYIVTIRIVESTDGMTANYVRMPYEILDEIVKKITGSIKSVTMVTYAITSKPPSTIEPC</sequence>
<accession>A0A7C2VAW0</accession>
<keyword evidence="7 11" id="KW-0658">Purine biosynthesis</keyword>
<evidence type="ECO:0000256" key="11">
    <source>
        <dbReference type="PROSITE-ProRule" id="PRU00886"/>
    </source>
</evidence>
<dbReference type="NCBIfam" id="TIGR00884">
    <property type="entry name" value="guaA_Cterm"/>
    <property type="match status" value="1"/>
</dbReference>
<dbReference type="InterPro" id="IPR017926">
    <property type="entry name" value="GATASE"/>
</dbReference>
<comment type="caution">
    <text evidence="13">The sequence shown here is derived from an EMBL/GenBank/DDBJ whole genome shotgun (WGS) entry which is preliminary data.</text>
</comment>
<evidence type="ECO:0000256" key="4">
    <source>
        <dbReference type="ARBA" id="ARBA00022598"/>
    </source>
</evidence>
<evidence type="ECO:0000256" key="6">
    <source>
        <dbReference type="ARBA" id="ARBA00022749"/>
    </source>
</evidence>
<keyword evidence="6 11" id="KW-0332">GMP biosynthesis</keyword>
<dbReference type="PANTHER" id="PTHR11922">
    <property type="entry name" value="GMP SYNTHASE-RELATED"/>
    <property type="match status" value="1"/>
</dbReference>
<evidence type="ECO:0000256" key="5">
    <source>
        <dbReference type="ARBA" id="ARBA00022741"/>
    </source>
</evidence>
<dbReference type="PROSITE" id="PS51273">
    <property type="entry name" value="GATASE_TYPE_1"/>
    <property type="match status" value="1"/>
</dbReference>
<comment type="catalytic activity">
    <reaction evidence="10">
        <text>XMP + L-glutamine + ATP + H2O = GMP + L-glutamate + AMP + diphosphate + 2 H(+)</text>
        <dbReference type="Rhea" id="RHEA:11680"/>
        <dbReference type="ChEBI" id="CHEBI:15377"/>
        <dbReference type="ChEBI" id="CHEBI:15378"/>
        <dbReference type="ChEBI" id="CHEBI:29985"/>
        <dbReference type="ChEBI" id="CHEBI:30616"/>
        <dbReference type="ChEBI" id="CHEBI:33019"/>
        <dbReference type="ChEBI" id="CHEBI:57464"/>
        <dbReference type="ChEBI" id="CHEBI:58115"/>
        <dbReference type="ChEBI" id="CHEBI:58359"/>
        <dbReference type="ChEBI" id="CHEBI:456215"/>
        <dbReference type="EC" id="6.3.5.2"/>
    </reaction>
</comment>
<dbReference type="Proteomes" id="UP000886076">
    <property type="component" value="Unassembled WGS sequence"/>
</dbReference>
<evidence type="ECO:0000256" key="2">
    <source>
        <dbReference type="ARBA" id="ARBA00005153"/>
    </source>
</evidence>
<evidence type="ECO:0000256" key="1">
    <source>
        <dbReference type="ARBA" id="ARBA00002332"/>
    </source>
</evidence>
<dbReference type="EC" id="6.3.5.2" evidence="3"/>
<keyword evidence="5 11" id="KW-0547">Nucleotide-binding</keyword>
<dbReference type="InterPro" id="IPR029062">
    <property type="entry name" value="Class_I_gatase-like"/>
</dbReference>
<feature type="domain" description="GMPS ATP-PPase" evidence="12">
    <location>
        <begin position="205"/>
        <end position="397"/>
    </location>
</feature>
<dbReference type="InterPro" id="IPR001674">
    <property type="entry name" value="GMP_synth_C"/>
</dbReference>
<protein>
    <recommendedName>
        <fullName evidence="3">GMP synthase (glutamine-hydrolyzing)</fullName>
        <ecNumber evidence="3">6.3.5.2</ecNumber>
    </recommendedName>
    <alternativeName>
        <fullName evidence="9">GMP synthetase</fullName>
    </alternativeName>
</protein>
<evidence type="ECO:0000256" key="8">
    <source>
        <dbReference type="ARBA" id="ARBA00022840"/>
    </source>
</evidence>
<feature type="binding site" evidence="11">
    <location>
        <begin position="233"/>
        <end position="239"/>
    </location>
    <ligand>
        <name>ATP</name>
        <dbReference type="ChEBI" id="CHEBI:30616"/>
    </ligand>
</feature>
<proteinExistence type="predicted"/>
<dbReference type="Pfam" id="PF00117">
    <property type="entry name" value="GATase"/>
    <property type="match status" value="1"/>
</dbReference>
<dbReference type="InterPro" id="IPR014729">
    <property type="entry name" value="Rossmann-like_a/b/a_fold"/>
</dbReference>
<comment type="pathway">
    <text evidence="2">Purine metabolism; GMP biosynthesis; GMP from XMP (L-Gln route): step 1/1.</text>
</comment>